<feature type="non-terminal residue" evidence="2">
    <location>
        <position position="1"/>
    </location>
</feature>
<evidence type="ECO:0000313" key="2">
    <source>
        <dbReference type="EMBL" id="KAF0703555.1"/>
    </source>
</evidence>
<evidence type="ECO:0000313" key="3">
    <source>
        <dbReference type="Proteomes" id="UP000478052"/>
    </source>
</evidence>
<dbReference type="OrthoDB" id="6613328at2759"/>
<dbReference type="SUPFAM" id="SSF53098">
    <property type="entry name" value="Ribonuclease H-like"/>
    <property type="match status" value="1"/>
</dbReference>
<protein>
    <submittedName>
        <fullName evidence="2">52 kDa repressor of the inhibitor of the protein kinase-like</fullName>
    </submittedName>
</protein>
<accession>A0A6G0VNZ8</accession>
<dbReference type="PANTHER" id="PTHR46289:SF14">
    <property type="entry name" value="DUF4371 DOMAIN-CONTAINING PROTEIN"/>
    <property type="match status" value="1"/>
</dbReference>
<dbReference type="Pfam" id="PF05699">
    <property type="entry name" value="Dimer_Tnp_hAT"/>
    <property type="match status" value="1"/>
</dbReference>
<feature type="domain" description="HAT C-terminal dimerisation" evidence="1">
    <location>
        <begin position="64"/>
        <end position="118"/>
    </location>
</feature>
<dbReference type="InterPro" id="IPR052958">
    <property type="entry name" value="IFN-induced_PKR_regulator"/>
</dbReference>
<name>A0A6G0VNZ8_APHCR</name>
<dbReference type="PANTHER" id="PTHR46289">
    <property type="entry name" value="52 KDA REPRESSOR OF THE INHIBITOR OF THE PROTEIN KINASE-LIKE PROTEIN-RELATED"/>
    <property type="match status" value="1"/>
</dbReference>
<dbReference type="EMBL" id="VUJU01013843">
    <property type="protein sequence ID" value="KAF0703555.1"/>
    <property type="molecule type" value="Genomic_DNA"/>
</dbReference>
<dbReference type="InterPro" id="IPR012337">
    <property type="entry name" value="RNaseH-like_sf"/>
</dbReference>
<dbReference type="AlphaFoldDB" id="A0A6G0VNZ8"/>
<proteinExistence type="predicted"/>
<gene>
    <name evidence="2" type="ORF">FWK35_00034428</name>
</gene>
<dbReference type="GO" id="GO:0046983">
    <property type="term" value="F:protein dimerization activity"/>
    <property type="evidence" value="ECO:0007669"/>
    <property type="project" value="InterPro"/>
</dbReference>
<evidence type="ECO:0000259" key="1">
    <source>
        <dbReference type="Pfam" id="PF05699"/>
    </source>
</evidence>
<dbReference type="Proteomes" id="UP000478052">
    <property type="component" value="Unassembled WGS sequence"/>
</dbReference>
<keyword evidence="3" id="KW-1185">Reference proteome</keyword>
<sequence>FHCLFDNNEDSNEADFKSLVSFYLSHNDLSTILDELKMWKLKLARLNVKPSNGIDALKLCSPMIFPNIHMLLKILCTLPVSTATPERMFSNLKRVKSYLRNTMKEDRLNGLTMLSVYRKLDNDSAASVEKCRQMFMLDSVKNDMIYSLIYYAHFTDLVTAITNLEQSNLTLVSSLEIVQTIICKLTNIPGEKGFQMLEKVGNILCGNNEDLPENFIPRVFADMKFAPLISVDVDISFSLYKHILSDRRTNMKSKYLP</sequence>
<dbReference type="InterPro" id="IPR008906">
    <property type="entry name" value="HATC_C_dom"/>
</dbReference>
<comment type="caution">
    <text evidence="2">The sequence shown here is derived from an EMBL/GenBank/DDBJ whole genome shotgun (WGS) entry which is preliminary data.</text>
</comment>
<organism evidence="2 3">
    <name type="scientific">Aphis craccivora</name>
    <name type="common">Cowpea aphid</name>
    <dbReference type="NCBI Taxonomy" id="307492"/>
    <lineage>
        <taxon>Eukaryota</taxon>
        <taxon>Metazoa</taxon>
        <taxon>Ecdysozoa</taxon>
        <taxon>Arthropoda</taxon>
        <taxon>Hexapoda</taxon>
        <taxon>Insecta</taxon>
        <taxon>Pterygota</taxon>
        <taxon>Neoptera</taxon>
        <taxon>Paraneoptera</taxon>
        <taxon>Hemiptera</taxon>
        <taxon>Sternorrhyncha</taxon>
        <taxon>Aphidomorpha</taxon>
        <taxon>Aphidoidea</taxon>
        <taxon>Aphididae</taxon>
        <taxon>Aphidini</taxon>
        <taxon>Aphis</taxon>
        <taxon>Aphis</taxon>
    </lineage>
</organism>
<reference evidence="2 3" key="1">
    <citation type="submission" date="2019-08" db="EMBL/GenBank/DDBJ databases">
        <title>Whole genome of Aphis craccivora.</title>
        <authorList>
            <person name="Voronova N.V."/>
            <person name="Shulinski R.S."/>
            <person name="Bandarenka Y.V."/>
            <person name="Zhorov D.G."/>
            <person name="Warner D."/>
        </authorList>
    </citation>
    <scope>NUCLEOTIDE SEQUENCE [LARGE SCALE GENOMIC DNA]</scope>
    <source>
        <strain evidence="2">180601</strain>
        <tissue evidence="2">Whole Body</tissue>
    </source>
</reference>